<comment type="similarity">
    <text evidence="1">Belongs to the LytR/CpsA/Psr (LCP) family.</text>
</comment>
<evidence type="ECO:0000313" key="5">
    <source>
        <dbReference type="EMBL" id="MBS5964994.1"/>
    </source>
</evidence>
<dbReference type="EMBL" id="JAHAIK010000011">
    <property type="protein sequence ID" value="MBS5964994.1"/>
    <property type="molecule type" value="Genomic_DNA"/>
</dbReference>
<feature type="transmembrane region" description="Helical" evidence="2">
    <location>
        <begin position="36"/>
        <end position="54"/>
    </location>
</feature>
<dbReference type="Pfam" id="PF03816">
    <property type="entry name" value="LytR_cpsA_psr"/>
    <property type="match status" value="1"/>
</dbReference>
<sequence length="481" mass="54300">MKKVISIVLYTVSILSVALLSFILIANNVLPFKYRASAIGIMTLIEIFLLFLLLKKHGKKKKDRNRIIVSILAFLIILINSLFIYYISSGLSTIDKINNEQQTDELDFSIITLKDSDVRGIKDIKDSNILAGISQDTENIEKLKDYLSKQKGTPLKIIDTKTYINAAEELIGKKEDVMILNEAYRPLIEDQIKDYKDKTKVVDHIKIKTSKSMKNNEPTKKVEKNNSFNVFISGIDTYGALSKVSRSDVNLILTVNPNKKKILITTIPRDSYVAIAGKGNEQMDKLTHAGIYGIDSSVSTVQNLLGVDMNYYARVNFSTFTEIVDVLGGIDVYNSQRFVSRHGKYLYEVGNLHLDGARALSFARERYQLKNGDLDRGRNQEKVLKAIIQKGMSPAILVNYPSLLDIMTRSTDTNIPKDKLMELINSQLDSQAQWNIETTEVKGQGKMGLTSYAMPGHNLYMYQLDNDSVKEVSERIKEVLN</sequence>
<protein>
    <submittedName>
        <fullName evidence="5">LCP family protein</fullName>
    </submittedName>
</protein>
<accession>A0A943LHN9</accession>
<name>A0A943LHN9_FINMA</name>
<evidence type="ECO:0000256" key="1">
    <source>
        <dbReference type="ARBA" id="ARBA00006068"/>
    </source>
</evidence>
<keyword evidence="2" id="KW-1133">Transmembrane helix</keyword>
<dbReference type="PANTHER" id="PTHR33392">
    <property type="entry name" value="POLYISOPRENYL-TEICHOIC ACID--PEPTIDOGLYCAN TEICHOIC ACID TRANSFERASE TAGU"/>
    <property type="match status" value="1"/>
</dbReference>
<dbReference type="PANTHER" id="PTHR33392:SF6">
    <property type="entry name" value="POLYISOPRENYL-TEICHOIC ACID--PEPTIDOGLYCAN TEICHOIC ACID TRANSFERASE TAGU"/>
    <property type="match status" value="1"/>
</dbReference>
<dbReference type="InterPro" id="IPR004190">
    <property type="entry name" value="DNA_pol_proc_fac"/>
</dbReference>
<feature type="domain" description="DNA polymerase processivity factor" evidence="3">
    <location>
        <begin position="68"/>
        <end position="179"/>
    </location>
</feature>
<dbReference type="InterPro" id="IPR050922">
    <property type="entry name" value="LytR/CpsA/Psr_CW_biosynth"/>
</dbReference>
<dbReference type="Proteomes" id="UP000730862">
    <property type="component" value="Unassembled WGS sequence"/>
</dbReference>
<gene>
    <name evidence="5" type="ORF">KIA07_04920</name>
</gene>
<keyword evidence="2" id="KW-0472">Membrane</keyword>
<evidence type="ECO:0000313" key="6">
    <source>
        <dbReference type="Proteomes" id="UP000730862"/>
    </source>
</evidence>
<feature type="domain" description="Cell envelope-related transcriptional attenuator" evidence="4">
    <location>
        <begin position="246"/>
        <end position="390"/>
    </location>
</feature>
<reference evidence="5" key="1">
    <citation type="submission" date="2021-02" db="EMBL/GenBank/DDBJ databases">
        <title>Infant gut strain persistence is associated with maternal origin, phylogeny, and functional potential including surface adhesion and iron acquisition.</title>
        <authorList>
            <person name="Lou Y.C."/>
        </authorList>
    </citation>
    <scope>NUCLEOTIDE SEQUENCE</scope>
    <source>
        <strain evidence="5">L3_058_000G1_dasL3_058_000G1_concoct_72</strain>
    </source>
</reference>
<feature type="transmembrane region" description="Helical" evidence="2">
    <location>
        <begin position="66"/>
        <end position="87"/>
    </location>
</feature>
<dbReference type="RefSeq" id="WP_278735745.1">
    <property type="nucleotide sequence ID" value="NZ_JAHAIK010000011.1"/>
</dbReference>
<dbReference type="Pfam" id="PF02916">
    <property type="entry name" value="DNA_PPF"/>
    <property type="match status" value="1"/>
</dbReference>
<comment type="caution">
    <text evidence="5">The sequence shown here is derived from an EMBL/GenBank/DDBJ whole genome shotgun (WGS) entry which is preliminary data.</text>
</comment>
<dbReference type="GO" id="GO:0006260">
    <property type="term" value="P:DNA replication"/>
    <property type="evidence" value="ECO:0007669"/>
    <property type="project" value="InterPro"/>
</dbReference>
<dbReference type="Gene3D" id="3.40.190.10">
    <property type="entry name" value="Periplasmic binding protein-like II"/>
    <property type="match status" value="1"/>
</dbReference>
<evidence type="ECO:0000256" key="2">
    <source>
        <dbReference type="SAM" id="Phobius"/>
    </source>
</evidence>
<organism evidence="5 6">
    <name type="scientific">Finegoldia magna</name>
    <name type="common">Peptostreptococcus magnus</name>
    <dbReference type="NCBI Taxonomy" id="1260"/>
    <lineage>
        <taxon>Bacteria</taxon>
        <taxon>Bacillati</taxon>
        <taxon>Bacillota</taxon>
        <taxon>Tissierellia</taxon>
        <taxon>Tissierellales</taxon>
        <taxon>Peptoniphilaceae</taxon>
        <taxon>Finegoldia</taxon>
    </lineage>
</organism>
<dbReference type="Gene3D" id="3.40.630.190">
    <property type="entry name" value="LCP protein"/>
    <property type="match status" value="1"/>
</dbReference>
<dbReference type="InterPro" id="IPR004474">
    <property type="entry name" value="LytR_CpsA_psr"/>
</dbReference>
<dbReference type="NCBIfam" id="TIGR00350">
    <property type="entry name" value="lytR_cpsA_psr"/>
    <property type="match status" value="1"/>
</dbReference>
<dbReference type="AlphaFoldDB" id="A0A943LHN9"/>
<evidence type="ECO:0000259" key="3">
    <source>
        <dbReference type="Pfam" id="PF02916"/>
    </source>
</evidence>
<proteinExistence type="inferred from homology"/>
<keyword evidence="2" id="KW-0812">Transmembrane</keyword>
<feature type="transmembrane region" description="Helical" evidence="2">
    <location>
        <begin position="7"/>
        <end position="30"/>
    </location>
</feature>
<evidence type="ECO:0000259" key="4">
    <source>
        <dbReference type="Pfam" id="PF03816"/>
    </source>
</evidence>